<proteinExistence type="predicted"/>
<dbReference type="EMBL" id="CP042469">
    <property type="protein sequence ID" value="QOX62597.1"/>
    <property type="molecule type" value="Genomic_DNA"/>
</dbReference>
<evidence type="ECO:0000313" key="1">
    <source>
        <dbReference type="EMBL" id="QOX62597.1"/>
    </source>
</evidence>
<dbReference type="Proteomes" id="UP000594014">
    <property type="component" value="Chromosome"/>
</dbReference>
<sequence length="606" mass="70291">MDITVKKILEEFEKHASEKGLKDIDENHRNVIRQMIEAVLLTEIDQITVIPAMMGIGKSTLIKVLLDFLSNKDKRFGAVVIKERLEDMDTLRKELGYWEDEYLGLDSVFSMKGYSKNDCLEGYSVYDPANCSNCERRNCRVKNNHKEQVGYPILAISHQRLFLSSNPERCLEEYSEWNNPYDGKCKRTYIFVDEKPKFMEIKTLNRDNLDHFFNFIESITGETNMLTKLSELRLELHELFKIKQNGLVSLTGINAEEVLNHAHTVWSKYDGSNPSLLKLIESFFINGGYRTHNLKTNQVLLNIPLVTDYNFNGFKTIVFDGTATDDLGYPEKFIKLEIPDIREYQNVTIHWCNRMNLSINRLRNSNLEVIRLLKGSIQEIALMGKTLIVCHNEYEKNIRNILNGIENIEIDHFNNLKGKNSYRECSNVVFLGTFHKPDNYYLQKALYIDKEKVDNFEMPRTSEGNVREFPDAFVTSVMKNDKELDLLQDIFRIAIRDISFKGDANIYLFNTDKDIIAYMSSVLKGCTVKEWEPFEKEETYKDKFVSTLVQALCIDGIEKVSTTKHRELVGCQKSIWSRYANDIDVILEMASHGIIRTGNSFTLNEQ</sequence>
<organism evidence="1 2">
    <name type="scientific">Anoxybacterium hadale</name>
    <dbReference type="NCBI Taxonomy" id="3408580"/>
    <lineage>
        <taxon>Bacteria</taxon>
        <taxon>Bacillati</taxon>
        <taxon>Bacillota</taxon>
        <taxon>Clostridia</taxon>
        <taxon>Peptostreptococcales</taxon>
        <taxon>Anaerovoracaceae</taxon>
        <taxon>Anoxybacterium</taxon>
    </lineage>
</organism>
<evidence type="ECO:0000313" key="2">
    <source>
        <dbReference type="Proteomes" id="UP000594014"/>
    </source>
</evidence>
<gene>
    <name evidence="1" type="ORF">FRZ06_04170</name>
</gene>
<name>A0ACD1A817_9FIRM</name>
<keyword evidence="2" id="KW-1185">Reference proteome</keyword>
<protein>
    <submittedName>
        <fullName evidence="1">Uncharacterized protein</fullName>
    </submittedName>
</protein>
<accession>A0ACD1A817</accession>
<reference evidence="1" key="1">
    <citation type="submission" date="2019-08" db="EMBL/GenBank/DDBJ databases">
        <title>Genome sequence of Clostridiales bacterium MT110.</title>
        <authorList>
            <person name="Cao J."/>
        </authorList>
    </citation>
    <scope>NUCLEOTIDE SEQUENCE</scope>
    <source>
        <strain evidence="1">MT110</strain>
    </source>
</reference>